<feature type="binding site" evidence="14">
    <location>
        <position position="281"/>
    </location>
    <ligand>
        <name>Ca(2+)</name>
        <dbReference type="ChEBI" id="CHEBI:29108"/>
        <label>5</label>
    </ligand>
</feature>
<feature type="binding site" evidence="13">
    <location>
        <position position="196"/>
    </location>
    <ligand>
        <name>Zn(2+)</name>
        <dbReference type="ChEBI" id="CHEBI:29105"/>
        <label>2</label>
        <note>catalytic</note>
    </ligand>
</feature>
<feature type="binding site" evidence="14">
    <location>
        <position position="279"/>
    </location>
    <ligand>
        <name>Ca(2+)</name>
        <dbReference type="ChEBI" id="CHEBI:29108"/>
        <label>4</label>
    </ligand>
</feature>
<dbReference type="InterPro" id="IPR001818">
    <property type="entry name" value="Pept_M10_metallopeptidase"/>
</dbReference>
<feature type="binding site" evidence="14">
    <location>
        <position position="210"/>
    </location>
    <ligand>
        <name>Zn(2+)</name>
        <dbReference type="ChEBI" id="CHEBI:29105"/>
        <label>2</label>
        <note>catalytic</note>
    </ligand>
</feature>
<evidence type="ECO:0000256" key="15">
    <source>
        <dbReference type="PIRSR" id="PIRSR621190-4"/>
    </source>
</evidence>
<keyword evidence="3 13" id="KW-0479">Metal-binding</keyword>
<dbReference type="InterPro" id="IPR036375">
    <property type="entry name" value="Hemopexin-like_dom_sf"/>
</dbReference>
<dbReference type="InterPro" id="IPR036365">
    <property type="entry name" value="PGBD-like_sf"/>
</dbReference>
<dbReference type="InterPro" id="IPR002477">
    <property type="entry name" value="Peptidoglycan-bd-like"/>
</dbReference>
<feature type="binding site" evidence="14">
    <location>
        <position position="172"/>
    </location>
    <ligand>
        <name>Ca(2+)</name>
        <dbReference type="ChEBI" id="CHEBI:29108"/>
        <label>1</label>
    </ligand>
</feature>
<evidence type="ECO:0000256" key="10">
    <source>
        <dbReference type="ARBA" id="ARBA00023145"/>
    </source>
</evidence>
<evidence type="ECO:0000256" key="17">
    <source>
        <dbReference type="PROSITE-ProRule" id="PRU01011"/>
    </source>
</evidence>
<dbReference type="InterPro" id="IPR018486">
    <property type="entry name" value="Hemopexin_CS"/>
</dbReference>
<dbReference type="SUPFAM" id="SSF47090">
    <property type="entry name" value="PGBD-like"/>
    <property type="match status" value="1"/>
</dbReference>
<keyword evidence="6" id="KW-0378">Hydrolase</keyword>
<dbReference type="PROSITE" id="PS51642">
    <property type="entry name" value="HEMOPEXIN_2"/>
    <property type="match status" value="2"/>
</dbReference>
<feature type="short sequence motif" description="Cysteine switch" evidence="16">
    <location>
        <begin position="56"/>
        <end position="63"/>
    </location>
</feature>
<dbReference type="Gene3D" id="2.110.10.10">
    <property type="entry name" value="Hemopexin-like domain"/>
    <property type="match status" value="1"/>
</dbReference>
<dbReference type="PANTHER" id="PTHR10201:SF331">
    <property type="entry name" value="MATRIX METALLOPROTEINASE-14-LIKE ISOFORM X1"/>
    <property type="match status" value="1"/>
</dbReference>
<feature type="binding site" evidence="14">
    <location>
        <position position="174"/>
    </location>
    <ligand>
        <name>Ca(2+)</name>
        <dbReference type="ChEBI" id="CHEBI:29108"/>
        <label>1</label>
    </ligand>
</feature>
<comment type="cofactor">
    <cofactor evidence="14">
        <name>Zn(2+)</name>
        <dbReference type="ChEBI" id="CHEBI:29105"/>
    </cofactor>
    <text evidence="14">Binds 2 Zn(2+) ions per subunit.</text>
</comment>
<keyword evidence="8 14" id="KW-0106">Calcium</keyword>
<feature type="binding site" evidence="13">
    <location>
        <position position="192"/>
    </location>
    <ligand>
        <name>Zn(2+)</name>
        <dbReference type="ChEBI" id="CHEBI:29105"/>
        <label>2</label>
        <note>catalytic</note>
    </ligand>
</feature>
<dbReference type="SMART" id="SM00235">
    <property type="entry name" value="ZnMc"/>
    <property type="match status" value="1"/>
</dbReference>
<dbReference type="CDD" id="cd04278">
    <property type="entry name" value="ZnMc_MMP"/>
    <property type="match status" value="1"/>
</dbReference>
<dbReference type="InterPro" id="IPR021190">
    <property type="entry name" value="Pept_M10A"/>
</dbReference>
<keyword evidence="7 13" id="KW-0862">Zinc</keyword>
<keyword evidence="2" id="KW-0645">Protease</keyword>
<dbReference type="InterPro" id="IPR033739">
    <property type="entry name" value="M10A_MMP"/>
</dbReference>
<feature type="binding site" evidence="14">
    <location>
        <position position="151"/>
    </location>
    <ligand>
        <name>Zn(2+)</name>
        <dbReference type="ChEBI" id="CHEBI:29105"/>
        <label>1</label>
    </ligand>
</feature>
<feature type="active site" evidence="12">
    <location>
        <position position="193"/>
    </location>
</feature>
<evidence type="ECO:0000256" key="4">
    <source>
        <dbReference type="ARBA" id="ARBA00022729"/>
    </source>
</evidence>
<feature type="binding site" evidence="14">
    <location>
        <position position="169"/>
    </location>
    <ligand>
        <name>Zn(2+)</name>
        <dbReference type="ChEBI" id="CHEBI:29105"/>
        <label>1</label>
    </ligand>
</feature>
<comment type="cofactor">
    <cofactor evidence="14">
        <name>Ca(2+)</name>
        <dbReference type="ChEBI" id="CHEBI:29108"/>
    </cofactor>
    <text evidence="14">Can bind about 5 Ca(2+) ions per subunit.</text>
</comment>
<feature type="binding site" evidence="14">
    <location>
        <position position="153"/>
    </location>
    <ligand>
        <name>Ca(2+)</name>
        <dbReference type="ChEBI" id="CHEBI:29108"/>
        <label>3</label>
    </ligand>
</feature>
<evidence type="ECO:0000256" key="3">
    <source>
        <dbReference type="ARBA" id="ARBA00022723"/>
    </source>
</evidence>
<reference evidence="20 21" key="1">
    <citation type="journal article" date="2023" name="Sci. Data">
        <title>Genome assembly of the Korean intertidal mud-creeper Batillaria attramentaria.</title>
        <authorList>
            <person name="Patra A.K."/>
            <person name="Ho P.T."/>
            <person name="Jun S."/>
            <person name="Lee S.J."/>
            <person name="Kim Y."/>
            <person name="Won Y.J."/>
        </authorList>
    </citation>
    <scope>NUCLEOTIDE SEQUENCE [LARGE SCALE GENOMIC DNA]</scope>
    <source>
        <strain evidence="20">Wonlab-2016</strain>
    </source>
</reference>
<dbReference type="AlphaFoldDB" id="A0ABD0KMH0"/>
<dbReference type="PROSITE" id="PS00546">
    <property type="entry name" value="CYSTEINE_SWITCH"/>
    <property type="match status" value="1"/>
</dbReference>
<evidence type="ECO:0000313" key="21">
    <source>
        <dbReference type="Proteomes" id="UP001519460"/>
    </source>
</evidence>
<feature type="modified residue" description="Phosphotyrosine; by PKDCC" evidence="15">
    <location>
        <position position="354"/>
    </location>
</feature>
<evidence type="ECO:0000256" key="2">
    <source>
        <dbReference type="ARBA" id="ARBA00022670"/>
    </source>
</evidence>
<feature type="binding site" evidence="14">
    <location>
        <position position="167"/>
    </location>
    <ligand>
        <name>Ca(2+)</name>
        <dbReference type="ChEBI" id="CHEBI:29108"/>
        <label>2</label>
    </ligand>
</feature>
<protein>
    <recommendedName>
        <fullName evidence="19">Peptidase metallopeptidase domain-containing protein</fullName>
    </recommendedName>
</protein>
<sequence>MLQTFLEKFGYLDDLRPGQHHSPDSTREAIREFQRFNGLRVTGRMDRRTVRKMQQPRCGLPDVVKPSERPAGLRNNHDPNQPLAYYAPGYKWDKRDINYKVVQYTRQLGGNQQNNALRDAFGKWANVVPLNFRAVRSGDADIEISFVRRQHSDGPGNAFDGRAISGDTHFDDDEQWTLNEDRGTNLEIVAAHEFGHALGMGHSNVPTALMAPYYQGYDPNYSLHTDDIRGIQSLYGRGRGSSGGSGDSPRTTPRPRVTSRPRPRPTPAPRGRYCNLKFDAIAQSSDGNVYAFRRANVFLIDSSGVRSRRRTSSVFRGAPSSPGAAVYDSYYRKLYIFKGTKYWRYTGFQLDRGYPRDLPRDFQNVRAAFQWSDRGIYLFKGNNYMRWAEGLTRYSRGYPRPANQYWRGAPTNIEAALQARDGYYYFFKGRRYWKFDSRAVKQSGYPKDSRPAWLGCGTRVPR</sequence>
<evidence type="ECO:0000256" key="6">
    <source>
        <dbReference type="ARBA" id="ARBA00022801"/>
    </source>
</evidence>
<keyword evidence="5" id="KW-0677">Repeat</keyword>
<evidence type="ECO:0000256" key="8">
    <source>
        <dbReference type="ARBA" id="ARBA00022837"/>
    </source>
</evidence>
<evidence type="ECO:0000313" key="20">
    <source>
        <dbReference type="EMBL" id="KAK7488195.1"/>
    </source>
</evidence>
<dbReference type="Pfam" id="PF00413">
    <property type="entry name" value="Peptidase_M10"/>
    <property type="match status" value="1"/>
</dbReference>
<dbReference type="Pfam" id="PF00045">
    <property type="entry name" value="Hemopexin"/>
    <property type="match status" value="3"/>
</dbReference>
<feature type="binding site" evidence="14">
    <location>
        <position position="141"/>
    </location>
    <ligand>
        <name>Ca(2+)</name>
        <dbReference type="ChEBI" id="CHEBI:29108"/>
        <label>2</label>
    </ligand>
</feature>
<keyword evidence="11" id="KW-1015">Disulfide bond</keyword>
<dbReference type="Pfam" id="PF01471">
    <property type="entry name" value="PG_binding_1"/>
    <property type="match status" value="1"/>
</dbReference>
<evidence type="ECO:0000256" key="7">
    <source>
        <dbReference type="ARBA" id="ARBA00022833"/>
    </source>
</evidence>
<evidence type="ECO:0000256" key="13">
    <source>
        <dbReference type="PIRSR" id="PIRSR001191-2"/>
    </source>
</evidence>
<accession>A0ABD0KMH0</accession>
<dbReference type="PRINTS" id="PR00138">
    <property type="entry name" value="MATRIXIN"/>
</dbReference>
<feature type="binding site" description="in inhibited form" evidence="14">
    <location>
        <position position="58"/>
    </location>
    <ligand>
        <name>Zn(2+)</name>
        <dbReference type="ChEBI" id="CHEBI:29105"/>
        <label>2</label>
        <note>catalytic</note>
    </ligand>
</feature>
<evidence type="ECO:0000256" key="18">
    <source>
        <dbReference type="SAM" id="MobiDB-lite"/>
    </source>
</evidence>
<proteinExistence type="inferred from homology"/>
<dbReference type="SUPFAM" id="SSF50923">
    <property type="entry name" value="Hemopexin-like domain"/>
    <property type="match status" value="1"/>
</dbReference>
<dbReference type="InterPro" id="IPR024079">
    <property type="entry name" value="MetalloPept_cat_dom_sf"/>
</dbReference>
<dbReference type="GO" id="GO:0046872">
    <property type="term" value="F:metal ion binding"/>
    <property type="evidence" value="ECO:0007669"/>
    <property type="project" value="UniProtKB-KW"/>
</dbReference>
<dbReference type="InterPro" id="IPR018487">
    <property type="entry name" value="Hemopexin-like_repeat"/>
</dbReference>
<dbReference type="GO" id="GO:0008237">
    <property type="term" value="F:metallopeptidase activity"/>
    <property type="evidence" value="ECO:0007669"/>
    <property type="project" value="UniProtKB-KW"/>
</dbReference>
<evidence type="ECO:0000256" key="5">
    <source>
        <dbReference type="ARBA" id="ARBA00022737"/>
    </source>
</evidence>
<feature type="repeat" description="Hemopexin" evidence="17">
    <location>
        <begin position="410"/>
        <end position="456"/>
    </location>
</feature>
<feature type="binding site" evidence="14">
    <location>
        <position position="174"/>
    </location>
    <ligand>
        <name>Ca(2+)</name>
        <dbReference type="ChEBI" id="CHEBI:29108"/>
        <label>3</label>
    </ligand>
</feature>
<organism evidence="20 21">
    <name type="scientific">Batillaria attramentaria</name>
    <dbReference type="NCBI Taxonomy" id="370345"/>
    <lineage>
        <taxon>Eukaryota</taxon>
        <taxon>Metazoa</taxon>
        <taxon>Spiralia</taxon>
        <taxon>Lophotrochozoa</taxon>
        <taxon>Mollusca</taxon>
        <taxon>Gastropoda</taxon>
        <taxon>Caenogastropoda</taxon>
        <taxon>Sorbeoconcha</taxon>
        <taxon>Cerithioidea</taxon>
        <taxon>Batillariidae</taxon>
        <taxon>Batillaria</taxon>
    </lineage>
</organism>
<keyword evidence="4" id="KW-0732">Signal</keyword>
<keyword evidence="21" id="KW-1185">Reference proteome</keyword>
<dbReference type="InterPro" id="IPR021158">
    <property type="entry name" value="Pept_M10A_Zn_BS"/>
</dbReference>
<feature type="binding site" evidence="13">
    <location>
        <position position="202"/>
    </location>
    <ligand>
        <name>Zn(2+)</name>
        <dbReference type="ChEBI" id="CHEBI:29105"/>
        <label>2</label>
        <note>catalytic</note>
    </ligand>
</feature>
<dbReference type="SUPFAM" id="SSF55486">
    <property type="entry name" value="Metalloproteases ('zincins'), catalytic domain"/>
    <property type="match status" value="1"/>
</dbReference>
<dbReference type="InterPro" id="IPR000585">
    <property type="entry name" value="Hemopexin-like_dom"/>
</dbReference>
<dbReference type="EMBL" id="JACVVK020000153">
    <property type="protein sequence ID" value="KAK7488195.1"/>
    <property type="molecule type" value="Genomic_DNA"/>
</dbReference>
<evidence type="ECO:0000256" key="11">
    <source>
        <dbReference type="ARBA" id="ARBA00023157"/>
    </source>
</evidence>
<dbReference type="Gene3D" id="3.40.390.10">
    <property type="entry name" value="Collagenase (Catalytic Domain)"/>
    <property type="match status" value="1"/>
</dbReference>
<feature type="binding site" evidence="14">
    <location>
        <position position="325"/>
    </location>
    <ligand>
        <name>Ca(2+)</name>
        <dbReference type="ChEBI" id="CHEBI:29108"/>
        <label>5</label>
    </ligand>
</feature>
<evidence type="ECO:0000256" key="14">
    <source>
        <dbReference type="PIRSR" id="PIRSR621190-2"/>
    </source>
</evidence>
<dbReference type="GO" id="GO:0006508">
    <property type="term" value="P:proteolysis"/>
    <property type="evidence" value="ECO:0007669"/>
    <property type="project" value="UniProtKB-KW"/>
</dbReference>
<dbReference type="InterPro" id="IPR006026">
    <property type="entry name" value="Peptidase_Metallo"/>
</dbReference>
<dbReference type="CDD" id="cd00094">
    <property type="entry name" value="HX"/>
    <property type="match status" value="1"/>
</dbReference>
<feature type="repeat" description="Hemopexin" evidence="17">
    <location>
        <begin position="319"/>
        <end position="365"/>
    </location>
</feature>
<evidence type="ECO:0000256" key="1">
    <source>
        <dbReference type="ARBA" id="ARBA00010370"/>
    </source>
</evidence>
<feature type="region of interest" description="Disordered" evidence="18">
    <location>
        <begin position="233"/>
        <end position="272"/>
    </location>
</feature>
<comment type="similarity">
    <text evidence="1">Belongs to the peptidase M10A family.</text>
</comment>
<feature type="binding site" evidence="14">
    <location>
        <position position="368"/>
    </location>
    <ligand>
        <name>Ca(2+)</name>
        <dbReference type="ChEBI" id="CHEBI:29108"/>
        <label>5</label>
    </ligand>
</feature>
<keyword evidence="10" id="KW-0865">Zymogen</keyword>
<dbReference type="PIRSF" id="PIRSF001191">
    <property type="entry name" value="Peptidase_M10A_matrix"/>
    <property type="match status" value="1"/>
</dbReference>
<evidence type="ECO:0000256" key="16">
    <source>
        <dbReference type="PIRSR" id="PIRSR621190-5"/>
    </source>
</evidence>
<feature type="binding site" evidence="14">
    <location>
        <position position="154"/>
    </location>
    <ligand>
        <name>Ca(2+)</name>
        <dbReference type="ChEBI" id="CHEBI:29108"/>
        <label>3</label>
    </ligand>
</feature>
<dbReference type="SMART" id="SM00120">
    <property type="entry name" value="HX"/>
    <property type="match status" value="4"/>
</dbReference>
<evidence type="ECO:0000259" key="19">
    <source>
        <dbReference type="SMART" id="SM00235"/>
    </source>
</evidence>
<name>A0ABD0KMH0_9CAEN</name>
<gene>
    <name evidence="20" type="ORF">BaRGS_00020502</name>
</gene>
<feature type="compositionally biased region" description="Gly residues" evidence="18">
    <location>
        <begin position="237"/>
        <end position="246"/>
    </location>
</feature>
<keyword evidence="9" id="KW-0482">Metalloprotease</keyword>
<dbReference type="PROSITE" id="PS00024">
    <property type="entry name" value="HEMOPEXIN"/>
    <property type="match status" value="1"/>
</dbReference>
<evidence type="ECO:0000256" key="9">
    <source>
        <dbReference type="ARBA" id="ARBA00023049"/>
    </source>
</evidence>
<feature type="binding site" evidence="14">
    <location>
        <position position="171"/>
    </location>
    <ligand>
        <name>Ca(2+)</name>
        <dbReference type="ChEBI" id="CHEBI:29108"/>
        <label>3</label>
    </ligand>
</feature>
<feature type="domain" description="Peptidase metallopeptidase" evidence="19">
    <location>
        <begin position="88"/>
        <end position="237"/>
    </location>
</feature>
<evidence type="ECO:0000256" key="12">
    <source>
        <dbReference type="PIRSR" id="PIRSR001191-1"/>
    </source>
</evidence>
<dbReference type="Proteomes" id="UP001519460">
    <property type="component" value="Unassembled WGS sequence"/>
</dbReference>
<comment type="caution">
    <text evidence="20">The sequence shown here is derived from an EMBL/GenBank/DDBJ whole genome shotgun (WGS) entry which is preliminary data.</text>
</comment>
<dbReference type="PANTHER" id="PTHR10201">
    <property type="entry name" value="MATRIX METALLOPROTEINASE"/>
    <property type="match status" value="1"/>
</dbReference>